<name>A0A7Z9DVF2_9CYAN</name>
<evidence type="ECO:0000313" key="1">
    <source>
        <dbReference type="EMBL" id="VXD13142.1"/>
    </source>
</evidence>
<dbReference type="AlphaFoldDB" id="A0A7Z9DVF2"/>
<sequence>MDSSCNFKPGQIVGLNHHNSCLYAEVIQVVEVREVCWVRPLMLIEGLSDDPEDDFSSLGFTPKTFILSDLRQSPDLIWPTPLFKAALDTEVITFLAQLETPEVNSPGVKRVNAGSAHQQLQDFIGQVWRAYAHVFESGNFKD</sequence>
<dbReference type="Proteomes" id="UP000182190">
    <property type="component" value="Unassembled WGS sequence"/>
</dbReference>
<gene>
    <name evidence="1" type="ORF">PL9631_1060325</name>
</gene>
<organism evidence="1 2">
    <name type="scientific">Planktothrix paucivesiculata PCC 9631</name>
    <dbReference type="NCBI Taxonomy" id="671071"/>
    <lineage>
        <taxon>Bacteria</taxon>
        <taxon>Bacillati</taxon>
        <taxon>Cyanobacteriota</taxon>
        <taxon>Cyanophyceae</taxon>
        <taxon>Oscillatoriophycideae</taxon>
        <taxon>Oscillatoriales</taxon>
        <taxon>Microcoleaceae</taxon>
        <taxon>Planktothrix</taxon>
    </lineage>
</organism>
<reference evidence="1" key="1">
    <citation type="submission" date="2019-10" db="EMBL/GenBank/DDBJ databases">
        <authorList>
            <consortium name="Genoscope - CEA"/>
            <person name="William W."/>
        </authorList>
    </citation>
    <scope>NUCLEOTIDE SEQUENCE [LARGE SCALE GENOMIC DNA]</scope>
    <source>
        <strain evidence="1">BBR_PRJEB10994</strain>
    </source>
</reference>
<dbReference type="OrthoDB" id="561517at2"/>
<keyword evidence="2" id="KW-1185">Reference proteome</keyword>
<dbReference type="RefSeq" id="WP_083624157.1">
    <property type="nucleotide sequence ID" value="NZ_LR735026.1"/>
</dbReference>
<protein>
    <submittedName>
        <fullName evidence="1">Uncharacterized protein</fullName>
    </submittedName>
</protein>
<proteinExistence type="predicted"/>
<accession>A0A7Z9DVF2</accession>
<comment type="caution">
    <text evidence="1">The sequence shown here is derived from an EMBL/GenBank/DDBJ whole genome shotgun (WGS) entry which is preliminary data.</text>
</comment>
<dbReference type="EMBL" id="CZCS02000009">
    <property type="protein sequence ID" value="VXD13142.1"/>
    <property type="molecule type" value="Genomic_DNA"/>
</dbReference>
<evidence type="ECO:0000313" key="2">
    <source>
        <dbReference type="Proteomes" id="UP000182190"/>
    </source>
</evidence>